<feature type="compositionally biased region" description="Basic and acidic residues" evidence="1">
    <location>
        <begin position="1"/>
        <end position="13"/>
    </location>
</feature>
<gene>
    <name evidence="2" type="ORF">SLEP1_g23427</name>
</gene>
<sequence length="261" mass="28347">MANTGTDDHHEDSISLLSKQVEEDGSKGSCNDKGNQPKKGKVDAAPHLPDLSGGVGHGWTTEGQPLGHGNVVGHPMARGRWGSSLFDCLGCDSEFCCSDLEVCILGYAAPCVLYGSNVERLASGPQTSANQRLISGPQTFANHCLLYGGLCLLGEYFCHCNWLAPCFSYQNRTALRQKFNLEGSCEALNSLCGCCGSCLEDEEQREQWESICDLATHVFCHQCALCQEGREIRRRIPHPGFNAQPLLGMIPPGEQTMGRRP</sequence>
<dbReference type="EMBL" id="BPVZ01000036">
    <property type="protein sequence ID" value="GKV12256.1"/>
    <property type="molecule type" value="Genomic_DNA"/>
</dbReference>
<accession>A0AAV5JIJ2</accession>
<dbReference type="PANTHER" id="PTHR15907">
    <property type="entry name" value="DUF614 FAMILY PROTEIN-RELATED"/>
    <property type="match status" value="1"/>
</dbReference>
<dbReference type="AlphaFoldDB" id="A0AAV5JIJ2"/>
<feature type="region of interest" description="Disordered" evidence="1">
    <location>
        <begin position="1"/>
        <end position="59"/>
    </location>
</feature>
<dbReference type="InterPro" id="IPR006461">
    <property type="entry name" value="PLAC_motif_containing"/>
</dbReference>
<comment type="caution">
    <text evidence="2">The sequence shown here is derived from an EMBL/GenBank/DDBJ whole genome shotgun (WGS) entry which is preliminary data.</text>
</comment>
<name>A0AAV5JIJ2_9ROSI</name>
<dbReference type="Pfam" id="PF04749">
    <property type="entry name" value="PLAC8"/>
    <property type="match status" value="1"/>
</dbReference>
<reference evidence="2 3" key="1">
    <citation type="journal article" date="2021" name="Commun. Biol.">
        <title>The genome of Shorea leprosula (Dipterocarpaceae) highlights the ecological relevance of drought in aseasonal tropical rainforests.</title>
        <authorList>
            <person name="Ng K.K.S."/>
            <person name="Kobayashi M.J."/>
            <person name="Fawcett J.A."/>
            <person name="Hatakeyama M."/>
            <person name="Paape T."/>
            <person name="Ng C.H."/>
            <person name="Ang C.C."/>
            <person name="Tnah L.H."/>
            <person name="Lee C.T."/>
            <person name="Nishiyama T."/>
            <person name="Sese J."/>
            <person name="O'Brien M.J."/>
            <person name="Copetti D."/>
            <person name="Mohd Noor M.I."/>
            <person name="Ong R.C."/>
            <person name="Putra M."/>
            <person name="Sireger I.Z."/>
            <person name="Indrioko S."/>
            <person name="Kosugi Y."/>
            <person name="Izuno A."/>
            <person name="Isagi Y."/>
            <person name="Lee S.L."/>
            <person name="Shimizu K.K."/>
        </authorList>
    </citation>
    <scope>NUCLEOTIDE SEQUENCE [LARGE SCALE GENOMIC DNA]</scope>
    <source>
        <tissue evidence="2">Leaf</tissue>
    </source>
</reference>
<evidence type="ECO:0000313" key="3">
    <source>
        <dbReference type="Proteomes" id="UP001054252"/>
    </source>
</evidence>
<dbReference type="Proteomes" id="UP001054252">
    <property type="component" value="Unassembled WGS sequence"/>
</dbReference>
<protein>
    <submittedName>
        <fullName evidence="2">Uncharacterized protein</fullName>
    </submittedName>
</protein>
<evidence type="ECO:0000256" key="1">
    <source>
        <dbReference type="SAM" id="MobiDB-lite"/>
    </source>
</evidence>
<proteinExistence type="predicted"/>
<evidence type="ECO:0000313" key="2">
    <source>
        <dbReference type="EMBL" id="GKV12256.1"/>
    </source>
</evidence>
<keyword evidence="3" id="KW-1185">Reference proteome</keyword>
<organism evidence="2 3">
    <name type="scientific">Rubroshorea leprosula</name>
    <dbReference type="NCBI Taxonomy" id="152421"/>
    <lineage>
        <taxon>Eukaryota</taxon>
        <taxon>Viridiplantae</taxon>
        <taxon>Streptophyta</taxon>
        <taxon>Embryophyta</taxon>
        <taxon>Tracheophyta</taxon>
        <taxon>Spermatophyta</taxon>
        <taxon>Magnoliopsida</taxon>
        <taxon>eudicotyledons</taxon>
        <taxon>Gunneridae</taxon>
        <taxon>Pentapetalae</taxon>
        <taxon>rosids</taxon>
        <taxon>malvids</taxon>
        <taxon>Malvales</taxon>
        <taxon>Dipterocarpaceae</taxon>
        <taxon>Rubroshorea</taxon>
    </lineage>
</organism>